<evidence type="ECO:0000313" key="1">
    <source>
        <dbReference type="EMBL" id="MDR6598816.1"/>
    </source>
</evidence>
<dbReference type="RefSeq" id="WP_310314020.1">
    <property type="nucleotide sequence ID" value="NZ_BAAAXB010000001.1"/>
</dbReference>
<sequence>MKRKAVRRRDRLERELPKAVSGEAAKTAINRQGQKARAHMAGQGRQVRDVAATIAPWSGNAWKYGPPSSGDFRHVDHRYELGATPAVLEGTGGHVRPELRLALDDAVVTLRRLQAEWGPWNCKDQRHHFAPLSEFCTSRVLFGRSLVEVGALFIDITGWSMYLVQPDNLYGRDQLEKEVRRIHHRLCLLAERLSKDSVPRPVEMRPPRYERLRDGVLERLFGADLDARIDAGHSLLRGLGKGGNGLKEVSVWNDAVVAVLMRGLGEETVRGFRCQTMDGRVCKIPNVDRVVLGSAYLELGLVYLEEVRKRLPDYAEAAGQRPWAGGGVHNSVDGSIGSAVQAGSIYGDVHFHSGKPDSGRSG</sequence>
<reference evidence="1 2" key="1">
    <citation type="submission" date="2023-07" db="EMBL/GenBank/DDBJ databases">
        <title>Sequencing the genomes of 1000 actinobacteria strains.</title>
        <authorList>
            <person name="Klenk H.-P."/>
        </authorList>
    </citation>
    <scope>NUCLEOTIDE SEQUENCE [LARGE SCALE GENOMIC DNA]</scope>
    <source>
        <strain evidence="1 2">DSM 43749</strain>
    </source>
</reference>
<name>A0ABU1Q7E2_9PSEU</name>
<comment type="caution">
    <text evidence="1">The sequence shown here is derived from an EMBL/GenBank/DDBJ whole genome shotgun (WGS) entry which is preliminary data.</text>
</comment>
<keyword evidence="2" id="KW-1185">Reference proteome</keyword>
<gene>
    <name evidence="1" type="ORF">J2S66_007200</name>
</gene>
<accession>A0ABU1Q7E2</accession>
<proteinExistence type="predicted"/>
<dbReference type="Proteomes" id="UP001268819">
    <property type="component" value="Unassembled WGS sequence"/>
</dbReference>
<evidence type="ECO:0000313" key="2">
    <source>
        <dbReference type="Proteomes" id="UP001268819"/>
    </source>
</evidence>
<organism evidence="1 2">
    <name type="scientific">Saccharothrix longispora</name>
    <dbReference type="NCBI Taxonomy" id="33920"/>
    <lineage>
        <taxon>Bacteria</taxon>
        <taxon>Bacillati</taxon>
        <taxon>Actinomycetota</taxon>
        <taxon>Actinomycetes</taxon>
        <taxon>Pseudonocardiales</taxon>
        <taxon>Pseudonocardiaceae</taxon>
        <taxon>Saccharothrix</taxon>
    </lineage>
</organism>
<dbReference type="EMBL" id="JAVDSG010000001">
    <property type="protein sequence ID" value="MDR6598816.1"/>
    <property type="molecule type" value="Genomic_DNA"/>
</dbReference>
<protein>
    <submittedName>
        <fullName evidence="1">Uncharacterized protein</fullName>
    </submittedName>
</protein>